<organism evidence="2 3">
    <name type="scientific">Roseovarius spongiae</name>
    <dbReference type="NCBI Taxonomy" id="2320272"/>
    <lineage>
        <taxon>Bacteria</taxon>
        <taxon>Pseudomonadati</taxon>
        <taxon>Pseudomonadota</taxon>
        <taxon>Alphaproteobacteria</taxon>
        <taxon>Rhodobacterales</taxon>
        <taxon>Roseobacteraceae</taxon>
        <taxon>Roseovarius</taxon>
    </lineage>
</organism>
<gene>
    <name evidence="2" type="ORF">D6850_14545</name>
</gene>
<keyword evidence="3" id="KW-1185">Reference proteome</keyword>
<dbReference type="AlphaFoldDB" id="A0A3A8B2C8"/>
<dbReference type="RefSeq" id="WP_121168258.1">
    <property type="nucleotide sequence ID" value="NZ_RAPE01000004.1"/>
</dbReference>
<dbReference type="Proteomes" id="UP000281128">
    <property type="component" value="Unassembled WGS sequence"/>
</dbReference>
<protein>
    <submittedName>
        <fullName evidence="2">Uncharacterized protein</fullName>
    </submittedName>
</protein>
<sequence length="100" mass="11081">MYIEKIQFDNVRYNPETSAFETLVKISDGGQSYAYPVHVTASLYAEFGIIARGLAQKARALHRAHDPGLRLTRRADPAGTAPRRTARGSIIDRLMGRHAA</sequence>
<dbReference type="EMBL" id="RAPE01000004">
    <property type="protein sequence ID" value="RKF13513.1"/>
    <property type="molecule type" value="Genomic_DNA"/>
</dbReference>
<name>A0A3A8B2C8_9RHOB</name>
<feature type="compositionally biased region" description="Basic and acidic residues" evidence="1">
    <location>
        <begin position="65"/>
        <end position="76"/>
    </location>
</feature>
<accession>A0A3A8B2C8</accession>
<evidence type="ECO:0000313" key="3">
    <source>
        <dbReference type="Proteomes" id="UP000281128"/>
    </source>
</evidence>
<proteinExistence type="predicted"/>
<evidence type="ECO:0000256" key="1">
    <source>
        <dbReference type="SAM" id="MobiDB-lite"/>
    </source>
</evidence>
<evidence type="ECO:0000313" key="2">
    <source>
        <dbReference type="EMBL" id="RKF13513.1"/>
    </source>
</evidence>
<feature type="region of interest" description="Disordered" evidence="1">
    <location>
        <begin position="65"/>
        <end position="88"/>
    </location>
</feature>
<dbReference type="OrthoDB" id="7864340at2"/>
<reference evidence="2 3" key="1">
    <citation type="submission" date="2018-09" db="EMBL/GenBank/DDBJ databases">
        <title>Roseovarius spongiae sp. nov., isolated from a marine sponge.</title>
        <authorList>
            <person name="Zhuang L."/>
            <person name="Luo L."/>
        </authorList>
    </citation>
    <scope>NUCLEOTIDE SEQUENCE [LARGE SCALE GENOMIC DNA]</scope>
    <source>
        <strain evidence="2 3">HN-E21</strain>
    </source>
</reference>
<comment type="caution">
    <text evidence="2">The sequence shown here is derived from an EMBL/GenBank/DDBJ whole genome shotgun (WGS) entry which is preliminary data.</text>
</comment>